<organism evidence="2 3">
    <name type="scientific">Helicobacter winghamensis</name>
    <dbReference type="NCBI Taxonomy" id="157268"/>
    <lineage>
        <taxon>Bacteria</taxon>
        <taxon>Pseudomonadati</taxon>
        <taxon>Campylobacterota</taxon>
        <taxon>Epsilonproteobacteria</taxon>
        <taxon>Campylobacterales</taxon>
        <taxon>Helicobacteraceae</taxon>
        <taxon>Helicobacter</taxon>
    </lineage>
</organism>
<dbReference type="Proteomes" id="UP000233350">
    <property type="component" value="Unassembled WGS sequence"/>
</dbReference>
<dbReference type="AlphaFoldDB" id="A0A2N3PHJ6"/>
<name>A0A2N3PHJ6_9HELI</name>
<evidence type="ECO:0000313" key="2">
    <source>
        <dbReference type="EMBL" id="PKT79959.1"/>
    </source>
</evidence>
<dbReference type="InterPro" id="IPR019546">
    <property type="entry name" value="TAT_signal_bac_arc"/>
</dbReference>
<dbReference type="RefSeq" id="WP_006802938.1">
    <property type="nucleotide sequence ID" value="NZ_CABKOI010000019.1"/>
</dbReference>
<evidence type="ECO:0000256" key="1">
    <source>
        <dbReference type="ARBA" id="ARBA00022505"/>
    </source>
</evidence>
<comment type="caution">
    <text evidence="2">The sequence shown here is derived from an EMBL/GenBank/DDBJ whole genome shotgun (WGS) entry which is preliminary data.</text>
</comment>
<dbReference type="STRING" id="556267.HWAG_01242"/>
<accession>A0A2N3PHJ6</accession>
<dbReference type="GeneID" id="97290659"/>
<dbReference type="OrthoDB" id="5324594at2"/>
<gene>
    <name evidence="2" type="ORF">BCM31_08275</name>
</gene>
<protein>
    <recommendedName>
        <fullName evidence="4">Twin-arginine translocation signal domain-containing protein</fullName>
    </recommendedName>
</protein>
<reference evidence="2 3" key="1">
    <citation type="submission" date="2016-07" db="EMBL/GenBank/DDBJ databases">
        <title>Detection of Helicobacter winghamensis from caecal content of red fox (Vulpes vulpes).</title>
        <authorList>
            <person name="Zanoni R.G."/>
            <person name="Florio D."/>
            <person name="Caffara M."/>
            <person name="Renzi M."/>
            <person name="Parisi A."/>
            <person name="Pasquali F."/>
            <person name="Manfreda G."/>
        </authorList>
    </citation>
    <scope>NUCLEOTIDE SEQUENCE [LARGE SCALE GENOMIC DNA]</scope>
    <source>
        <strain evidence="2 3">295_13</strain>
    </source>
</reference>
<evidence type="ECO:0008006" key="4">
    <source>
        <dbReference type="Google" id="ProtNLM"/>
    </source>
</evidence>
<sequence length="129" mass="14230">MSKISRRNFLKSSAVVAFGISNLDAKMLDFSKQSQENIKATYFIKDLMCNGDFSNIQADKALEVNGDIRAIYSDLKTAFQSKAIIASISTEATFFVLSTMAADYGLRVAYNAKNNGVRTWVLTPKGVKL</sequence>
<keyword evidence="1" id="KW-0500">Molybdenum</keyword>
<evidence type="ECO:0000313" key="3">
    <source>
        <dbReference type="Proteomes" id="UP000233350"/>
    </source>
</evidence>
<dbReference type="Pfam" id="PF10518">
    <property type="entry name" value="TAT_signal"/>
    <property type="match status" value="1"/>
</dbReference>
<proteinExistence type="predicted"/>
<dbReference type="EMBL" id="MBPK01000045">
    <property type="protein sequence ID" value="PKT79959.1"/>
    <property type="molecule type" value="Genomic_DNA"/>
</dbReference>
<keyword evidence="3" id="KW-1185">Reference proteome</keyword>